<protein>
    <recommendedName>
        <fullName evidence="6">Peptidyl-prolyl cis-trans isomerase</fullName>
        <ecNumber evidence="6">5.2.1.8</ecNumber>
    </recommendedName>
</protein>
<feature type="domain" description="PPIase FKBP-type" evidence="7">
    <location>
        <begin position="74"/>
        <end position="174"/>
    </location>
</feature>
<accession>A0ABS9V140</accession>
<evidence type="ECO:0000256" key="1">
    <source>
        <dbReference type="ARBA" id="ARBA00000971"/>
    </source>
</evidence>
<keyword evidence="9" id="KW-1185">Reference proteome</keyword>
<evidence type="ECO:0000256" key="2">
    <source>
        <dbReference type="ARBA" id="ARBA00006577"/>
    </source>
</evidence>
<dbReference type="PROSITE" id="PS50059">
    <property type="entry name" value="FKBP_PPIASE"/>
    <property type="match status" value="1"/>
</dbReference>
<comment type="catalytic activity">
    <reaction evidence="1 5 6">
        <text>[protein]-peptidylproline (omega=180) = [protein]-peptidylproline (omega=0)</text>
        <dbReference type="Rhea" id="RHEA:16237"/>
        <dbReference type="Rhea" id="RHEA-COMP:10747"/>
        <dbReference type="Rhea" id="RHEA-COMP:10748"/>
        <dbReference type="ChEBI" id="CHEBI:83833"/>
        <dbReference type="ChEBI" id="CHEBI:83834"/>
        <dbReference type="EC" id="5.2.1.8"/>
    </reaction>
</comment>
<comment type="caution">
    <text evidence="8">The sequence shown here is derived from an EMBL/GenBank/DDBJ whole genome shotgun (WGS) entry which is preliminary data.</text>
</comment>
<evidence type="ECO:0000256" key="3">
    <source>
        <dbReference type="ARBA" id="ARBA00023110"/>
    </source>
</evidence>
<dbReference type="RefSeq" id="WP_241348497.1">
    <property type="nucleotide sequence ID" value="NZ_JAKZGP010000030.1"/>
</dbReference>
<proteinExistence type="inferred from homology"/>
<dbReference type="EC" id="5.2.1.8" evidence="6"/>
<comment type="similarity">
    <text evidence="2 6">Belongs to the FKBP-type PPIase family.</text>
</comment>
<evidence type="ECO:0000259" key="7">
    <source>
        <dbReference type="PROSITE" id="PS50059"/>
    </source>
</evidence>
<evidence type="ECO:0000313" key="8">
    <source>
        <dbReference type="EMBL" id="MCH7410129.1"/>
    </source>
</evidence>
<gene>
    <name evidence="8" type="ORF">MM239_12040</name>
</gene>
<keyword evidence="3 5" id="KW-0697">Rotamase</keyword>
<organism evidence="8 9">
    <name type="scientific">Belliella filtrata</name>
    <dbReference type="NCBI Taxonomy" id="2923435"/>
    <lineage>
        <taxon>Bacteria</taxon>
        <taxon>Pseudomonadati</taxon>
        <taxon>Bacteroidota</taxon>
        <taxon>Cytophagia</taxon>
        <taxon>Cytophagales</taxon>
        <taxon>Cyclobacteriaceae</taxon>
        <taxon>Belliella</taxon>
    </lineage>
</organism>
<dbReference type="Proteomes" id="UP001165489">
    <property type="component" value="Unassembled WGS sequence"/>
</dbReference>
<dbReference type="PANTHER" id="PTHR43811">
    <property type="entry name" value="FKBP-TYPE PEPTIDYL-PROLYL CIS-TRANS ISOMERASE FKPA"/>
    <property type="match status" value="1"/>
</dbReference>
<keyword evidence="4 5" id="KW-0413">Isomerase</keyword>
<evidence type="ECO:0000256" key="4">
    <source>
        <dbReference type="ARBA" id="ARBA00023235"/>
    </source>
</evidence>
<dbReference type="InterPro" id="IPR046357">
    <property type="entry name" value="PPIase_dom_sf"/>
</dbReference>
<name>A0ABS9V140_9BACT</name>
<dbReference type="SUPFAM" id="SSF54534">
    <property type="entry name" value="FKBP-like"/>
    <property type="match status" value="1"/>
</dbReference>
<dbReference type="Gene3D" id="3.10.50.40">
    <property type="match status" value="1"/>
</dbReference>
<dbReference type="EMBL" id="JAKZGP010000030">
    <property type="protein sequence ID" value="MCH7410129.1"/>
    <property type="molecule type" value="Genomic_DNA"/>
</dbReference>
<dbReference type="PANTHER" id="PTHR43811:SF19">
    <property type="entry name" value="39 KDA FK506-BINDING NUCLEAR PROTEIN"/>
    <property type="match status" value="1"/>
</dbReference>
<dbReference type="PROSITE" id="PS51257">
    <property type="entry name" value="PROKAR_LIPOPROTEIN"/>
    <property type="match status" value="1"/>
</dbReference>
<dbReference type="Pfam" id="PF00254">
    <property type="entry name" value="FKBP_C"/>
    <property type="match status" value="1"/>
</dbReference>
<evidence type="ECO:0000313" key="9">
    <source>
        <dbReference type="Proteomes" id="UP001165489"/>
    </source>
</evidence>
<reference evidence="8" key="1">
    <citation type="submission" date="2022-03" db="EMBL/GenBank/DDBJ databases">
        <title>De novo assembled genomes of Belliella spp. (Cyclobacteriaceae) strains.</title>
        <authorList>
            <person name="Szabo A."/>
            <person name="Korponai K."/>
            <person name="Felfoldi T."/>
        </authorList>
    </citation>
    <scope>NUCLEOTIDE SEQUENCE</scope>
    <source>
        <strain evidence="8">DSM 111904</strain>
    </source>
</reference>
<sequence length="180" mass="20772">MKKLSLPVIAIMLFFSCISEQENYSIRLEQDKEAIEAYLEENPIDHVHKYEDVNNGVYIFWKEKMNGDEEYVFGDTLFIDYTGRLLNDKVFDSTNDSIARAHQVHNPQRQYKPWEFIVGRQSAIQGFIFALSKMQEGDDLVTIFPSLYGYGSQVNGNIPANSPLIFDIKLVRVGKFESDD</sequence>
<evidence type="ECO:0000256" key="5">
    <source>
        <dbReference type="PROSITE-ProRule" id="PRU00277"/>
    </source>
</evidence>
<evidence type="ECO:0000256" key="6">
    <source>
        <dbReference type="RuleBase" id="RU003915"/>
    </source>
</evidence>
<dbReference type="InterPro" id="IPR001179">
    <property type="entry name" value="PPIase_FKBP_dom"/>
</dbReference>
<dbReference type="GO" id="GO:0016853">
    <property type="term" value="F:isomerase activity"/>
    <property type="evidence" value="ECO:0007669"/>
    <property type="project" value="UniProtKB-KW"/>
</dbReference>